<gene>
    <name evidence="3" type="ORF">CTRI78_v006124</name>
</gene>
<proteinExistence type="predicted"/>
<evidence type="ECO:0000256" key="1">
    <source>
        <dbReference type="SAM" id="MobiDB-lite"/>
    </source>
</evidence>
<evidence type="ECO:0000313" key="3">
    <source>
        <dbReference type="EMBL" id="TDZ54654.1"/>
    </source>
</evidence>
<feature type="compositionally biased region" description="Acidic residues" evidence="1">
    <location>
        <begin position="326"/>
        <end position="343"/>
    </location>
</feature>
<organism evidence="3 4">
    <name type="scientific">Colletotrichum trifolii</name>
    <dbReference type="NCBI Taxonomy" id="5466"/>
    <lineage>
        <taxon>Eukaryota</taxon>
        <taxon>Fungi</taxon>
        <taxon>Dikarya</taxon>
        <taxon>Ascomycota</taxon>
        <taxon>Pezizomycotina</taxon>
        <taxon>Sordariomycetes</taxon>
        <taxon>Hypocreomycetidae</taxon>
        <taxon>Glomerellales</taxon>
        <taxon>Glomerellaceae</taxon>
        <taxon>Colletotrichum</taxon>
        <taxon>Colletotrichum orbiculare species complex</taxon>
    </lineage>
</organism>
<dbReference type="Pfam" id="PF26639">
    <property type="entry name" value="Het-6_barrel"/>
    <property type="match status" value="1"/>
</dbReference>
<evidence type="ECO:0000259" key="2">
    <source>
        <dbReference type="Pfam" id="PF06985"/>
    </source>
</evidence>
<protein>
    <submittedName>
        <fullName evidence="3">Heterokaryon incompatibility protein 6, OR allele</fullName>
    </submittedName>
</protein>
<dbReference type="InterPro" id="IPR010730">
    <property type="entry name" value="HET"/>
</dbReference>
<sequence length="694" mass="76796">MGEFNHSPLGEREFRLLTLSPGAFSSPLAGELSTHQIDTFVDAAANHGDDDIPESATSYEAISYVWGSDAKPRCITIAGAPVAITENLYHCLQRVRLASAPRRLWVDALCINQADAAEKQAQVLLTHDIYASARRTLAYLGEEADDSAEAMDLIERYWRVNIPKELNAGARAFVEGSLGEEIPDAPTGKDAELPAEGDDKWLAVSRFWNRAWFKRVWIVQEFILSRDVVMICGDREASWSNLWPATIALEEPDSPPWPLVDESGNEVESAADLMANMAQRLRFYSLGAMRGNTRGHGHGHDDDEEHGHEHGGGCCGHDHDHGKPDDGDEVDGEDEEWESEDEEDPKRSTDLLNLLLSFRDVQATDPRDYYYALLGLAADGDKEEFRPDYNETFEETSIRFGRALLIQPFSEELLDHAGIAPHLNGSETSFPSWLPDLRRPWKQMTVADAAESAASGETDFDFGLLPDDKDDVLLLKAIKVDTVAQLSGVPRAAHLHADRPSMWVKQDLATLSALLATLPGFDKTKYPTGETGLEAVLRTLTFFRDESEDEEGIPMSTLKLAYRFCTAVEGDDLDPERAERDVLRKEIQMSGVSADEANEALVAAAQILINRIFTTRSTLDLVLARGEKYVGMVPDGSEVGDEVWIVKGCSAPFVMRKSAEREGLMRIVGTAYVHGVMEGEVAGEDTEYEEVSIH</sequence>
<dbReference type="PANTHER" id="PTHR24148">
    <property type="entry name" value="ANKYRIN REPEAT DOMAIN-CONTAINING PROTEIN 39 HOMOLOG-RELATED"/>
    <property type="match status" value="1"/>
</dbReference>
<keyword evidence="4" id="KW-1185">Reference proteome</keyword>
<dbReference type="Proteomes" id="UP000295703">
    <property type="component" value="Unassembled WGS sequence"/>
</dbReference>
<dbReference type="EMBL" id="RYZW01000055">
    <property type="protein sequence ID" value="TDZ54654.1"/>
    <property type="molecule type" value="Genomic_DNA"/>
</dbReference>
<dbReference type="Pfam" id="PF06985">
    <property type="entry name" value="HET"/>
    <property type="match status" value="1"/>
</dbReference>
<feature type="compositionally biased region" description="Basic and acidic residues" evidence="1">
    <location>
        <begin position="298"/>
        <end position="325"/>
    </location>
</feature>
<name>A0A4R8RGA6_COLTR</name>
<dbReference type="PANTHER" id="PTHR24148:SF73">
    <property type="entry name" value="HET DOMAIN PROTEIN (AFU_ORTHOLOGUE AFUA_8G01020)"/>
    <property type="match status" value="1"/>
</dbReference>
<dbReference type="AlphaFoldDB" id="A0A4R8RGA6"/>
<evidence type="ECO:0000313" key="4">
    <source>
        <dbReference type="Proteomes" id="UP000295703"/>
    </source>
</evidence>
<comment type="caution">
    <text evidence="3">The sequence shown here is derived from an EMBL/GenBank/DDBJ whole genome shotgun (WGS) entry which is preliminary data.</text>
</comment>
<dbReference type="STRING" id="5466.A0A4R8RGA6"/>
<reference evidence="3 4" key="1">
    <citation type="submission" date="2018-12" db="EMBL/GenBank/DDBJ databases">
        <title>Genome sequence and assembly of Colletotrichum trifolii.</title>
        <authorList>
            <person name="Gan P."/>
            <person name="Shirasu K."/>
        </authorList>
    </citation>
    <scope>NUCLEOTIDE SEQUENCE [LARGE SCALE GENOMIC DNA]</scope>
    <source>
        <strain evidence="3 4">543-2</strain>
    </source>
</reference>
<dbReference type="InterPro" id="IPR052895">
    <property type="entry name" value="HetReg/Transcr_Mod"/>
</dbReference>
<accession>A0A4R8RGA6</accession>
<feature type="domain" description="Heterokaryon incompatibility" evidence="2">
    <location>
        <begin position="59"/>
        <end position="221"/>
    </location>
</feature>
<feature type="region of interest" description="Disordered" evidence="1">
    <location>
        <begin position="294"/>
        <end position="348"/>
    </location>
</feature>